<keyword evidence="4" id="KW-0336">GPI-anchor</keyword>
<dbReference type="GO" id="GO:0009277">
    <property type="term" value="C:fungal-type cell wall"/>
    <property type="evidence" value="ECO:0007669"/>
    <property type="project" value="TreeGrafter"/>
</dbReference>
<comment type="catalytic activity">
    <reaction evidence="1">
        <text>Random endo-hydrolysis of N-acetyl-beta-D-glucosaminide (1-&gt;4)-beta-linkages in chitin and chitodextrins.</text>
        <dbReference type="EC" id="3.2.1.14"/>
    </reaction>
</comment>
<comment type="similarity">
    <text evidence="14">Belongs to the glycosyl hydrolase 16 family. CRH1 subfamily.</text>
</comment>
<keyword evidence="17" id="KW-1015">Disulfide bond</keyword>
<dbReference type="PIRSF" id="PIRSF037299">
    <property type="entry name" value="Glycosidase_CRH1_prd"/>
    <property type="match status" value="1"/>
</dbReference>
<evidence type="ECO:0000313" key="20">
    <source>
        <dbReference type="EMBL" id="EFX06548.1"/>
    </source>
</evidence>
<evidence type="ECO:0000256" key="10">
    <source>
        <dbReference type="ARBA" id="ARBA00023180"/>
    </source>
</evidence>
<keyword evidence="7" id="KW-0732">Signal</keyword>
<proteinExistence type="inferred from homology"/>
<evidence type="ECO:0000256" key="9">
    <source>
        <dbReference type="ARBA" id="ARBA00023136"/>
    </source>
</evidence>
<dbReference type="EC" id="3.2.1.14" evidence="3"/>
<keyword evidence="10" id="KW-0325">Glycoprotein</keyword>
<feature type="disulfide bond" evidence="17">
    <location>
        <begin position="20"/>
        <end position="27"/>
    </location>
</feature>
<evidence type="ECO:0000256" key="5">
    <source>
        <dbReference type="ARBA" id="ARBA00022676"/>
    </source>
</evidence>
<keyword evidence="13" id="KW-0961">Cell wall biogenesis/degradation</keyword>
<dbReference type="EMBL" id="GL629729">
    <property type="protein sequence ID" value="EFX06548.1"/>
    <property type="molecule type" value="Genomic_DNA"/>
</dbReference>
<dbReference type="FunFam" id="2.60.120.200:FF:000152">
    <property type="entry name" value="Cell wall glucanase"/>
    <property type="match status" value="1"/>
</dbReference>
<feature type="domain" description="GH16" evidence="19">
    <location>
        <begin position="23"/>
        <end position="225"/>
    </location>
</feature>
<accession>F0X7P2</accession>
<evidence type="ECO:0000256" key="3">
    <source>
        <dbReference type="ARBA" id="ARBA00012729"/>
    </source>
</evidence>
<evidence type="ECO:0000256" key="11">
    <source>
        <dbReference type="ARBA" id="ARBA00023288"/>
    </source>
</evidence>
<dbReference type="GO" id="GO:0098552">
    <property type="term" value="C:side of membrane"/>
    <property type="evidence" value="ECO:0007669"/>
    <property type="project" value="UniProtKB-KW"/>
</dbReference>
<evidence type="ECO:0000256" key="6">
    <source>
        <dbReference type="ARBA" id="ARBA00022679"/>
    </source>
</evidence>
<dbReference type="SUPFAM" id="SSF49899">
    <property type="entry name" value="Concanavalin A-like lectins/glucanases"/>
    <property type="match status" value="1"/>
</dbReference>
<evidence type="ECO:0000256" key="15">
    <source>
        <dbReference type="ARBA" id="ARBA00093308"/>
    </source>
</evidence>
<dbReference type="Gene3D" id="2.60.120.200">
    <property type="match status" value="1"/>
</dbReference>
<dbReference type="OrthoDB" id="4781at2759"/>
<keyword evidence="9" id="KW-0472">Membrane</keyword>
<dbReference type="eggNOG" id="ENOG502QQ71">
    <property type="taxonomic scope" value="Eukaryota"/>
</dbReference>
<dbReference type="InterPro" id="IPR013320">
    <property type="entry name" value="ConA-like_dom_sf"/>
</dbReference>
<dbReference type="Proteomes" id="UP000007796">
    <property type="component" value="Unassembled WGS sequence"/>
</dbReference>
<evidence type="ECO:0000259" key="19">
    <source>
        <dbReference type="PROSITE" id="PS51762"/>
    </source>
</evidence>
<comment type="subcellular location">
    <subcellularLocation>
        <location evidence="2">Membrane</location>
        <topology evidence="2">Lipid-anchor</topology>
        <topology evidence="2">GPI-anchor</topology>
    </subcellularLocation>
</comment>
<dbReference type="GO" id="GO:0008843">
    <property type="term" value="F:endochitinase activity"/>
    <property type="evidence" value="ECO:0007669"/>
    <property type="project" value="UniProtKB-EC"/>
</dbReference>
<organism evidence="21">
    <name type="scientific">Grosmannia clavigera (strain kw1407 / UAMH 11150)</name>
    <name type="common">Blue stain fungus</name>
    <name type="synonym">Graphiocladiella clavigera</name>
    <dbReference type="NCBI Taxonomy" id="655863"/>
    <lineage>
        <taxon>Eukaryota</taxon>
        <taxon>Fungi</taxon>
        <taxon>Dikarya</taxon>
        <taxon>Ascomycota</taxon>
        <taxon>Pezizomycotina</taxon>
        <taxon>Sordariomycetes</taxon>
        <taxon>Sordariomycetidae</taxon>
        <taxon>Ophiostomatales</taxon>
        <taxon>Ophiostomataceae</taxon>
        <taxon>Leptographium</taxon>
    </lineage>
</organism>
<evidence type="ECO:0000313" key="21">
    <source>
        <dbReference type="Proteomes" id="UP000007796"/>
    </source>
</evidence>
<dbReference type="InterPro" id="IPR000757">
    <property type="entry name" value="Beta-glucanase-like"/>
</dbReference>
<dbReference type="InterPro" id="IPR017168">
    <property type="entry name" value="CHR-like"/>
</dbReference>
<feature type="active site" description="Proton donor" evidence="16">
    <location>
        <position position="118"/>
    </location>
</feature>
<dbReference type="GO" id="GO:0016757">
    <property type="term" value="F:glycosyltransferase activity"/>
    <property type="evidence" value="ECO:0007669"/>
    <property type="project" value="UniProtKB-KW"/>
</dbReference>
<gene>
    <name evidence="20" type="ORF">CMQ_6869</name>
</gene>
<evidence type="ECO:0000256" key="18">
    <source>
        <dbReference type="SAM" id="MobiDB-lite"/>
    </source>
</evidence>
<feature type="active site" description="Nucleophile" evidence="16">
    <location>
        <position position="114"/>
    </location>
</feature>
<evidence type="ECO:0000256" key="12">
    <source>
        <dbReference type="ARBA" id="ARBA00023295"/>
    </source>
</evidence>
<evidence type="ECO:0000256" key="7">
    <source>
        <dbReference type="ARBA" id="ARBA00022729"/>
    </source>
</evidence>
<feature type="region of interest" description="Disordered" evidence="18">
    <location>
        <begin position="266"/>
        <end position="305"/>
    </location>
</feature>
<keyword evidence="5" id="KW-0328">Glycosyltransferase</keyword>
<dbReference type="PANTHER" id="PTHR10963">
    <property type="entry name" value="GLYCOSYL HYDROLASE-RELATED"/>
    <property type="match status" value="1"/>
</dbReference>
<dbReference type="GO" id="GO:0031505">
    <property type="term" value="P:fungal-type cell wall organization"/>
    <property type="evidence" value="ECO:0007669"/>
    <property type="project" value="TreeGrafter"/>
</dbReference>
<evidence type="ECO:0000256" key="13">
    <source>
        <dbReference type="ARBA" id="ARBA00023316"/>
    </source>
</evidence>
<keyword evidence="6" id="KW-0808">Transferase</keyword>
<evidence type="ECO:0000256" key="16">
    <source>
        <dbReference type="PIRSR" id="PIRSR037299-1"/>
    </source>
</evidence>
<comment type="function">
    <text evidence="15">Dual chitinase/transglycosylase that plays a role in cell wall architecture. Chitinase and transglycosylase activities are coupled. Required for the polysaccharide cross-linking at the septa and the cell wall. More specifically, transfers chitin to 1,6-beta-glucan in the cell wall.</text>
</comment>
<dbReference type="RefSeq" id="XP_014176030.1">
    <property type="nucleotide sequence ID" value="XM_014320555.1"/>
</dbReference>
<reference evidence="20 21" key="1">
    <citation type="journal article" date="2011" name="Proc. Natl. Acad. Sci. U.S.A.">
        <title>Genome and transcriptome analyses of the mountain pine beetle-fungal symbiont Grosmannia clavigera, a lodgepole pine pathogen.</title>
        <authorList>
            <person name="DiGuistini S."/>
            <person name="Wang Y."/>
            <person name="Liao N.Y."/>
            <person name="Taylor G."/>
            <person name="Tanguay P."/>
            <person name="Feau N."/>
            <person name="Henrissat B."/>
            <person name="Chan S.K."/>
            <person name="Hesse-Orce U."/>
            <person name="Alamouti S.M."/>
            <person name="Tsui C.K.M."/>
            <person name="Docking R.T."/>
            <person name="Levasseur A."/>
            <person name="Haridas S."/>
            <person name="Robertson G."/>
            <person name="Birol I."/>
            <person name="Holt R.A."/>
            <person name="Marra M.A."/>
            <person name="Hamelin R.C."/>
            <person name="Hirst M."/>
            <person name="Jones S.J.M."/>
            <person name="Bohlmann J."/>
            <person name="Breuil C."/>
        </authorList>
    </citation>
    <scope>NUCLEOTIDE SEQUENCE [LARGE SCALE GENOMIC DNA]</scope>
    <source>
        <strain evidence="21">kw1407 / UAMH 11150</strain>
    </source>
</reference>
<dbReference type="STRING" id="655863.F0X7P2"/>
<protein>
    <recommendedName>
        <fullName evidence="3">chitinase</fullName>
        <ecNumber evidence="3">3.2.1.14</ecNumber>
    </recommendedName>
</protein>
<dbReference type="InterPro" id="IPR050546">
    <property type="entry name" value="Glycosyl_Hydrlase_16"/>
</dbReference>
<dbReference type="InParanoid" id="F0X7P2"/>
<dbReference type="Pfam" id="PF00722">
    <property type="entry name" value="Glyco_hydro_16"/>
    <property type="match status" value="1"/>
</dbReference>
<dbReference type="GO" id="GO:0005975">
    <property type="term" value="P:carbohydrate metabolic process"/>
    <property type="evidence" value="ECO:0007669"/>
    <property type="project" value="InterPro"/>
</dbReference>
<dbReference type="CDD" id="cd02183">
    <property type="entry name" value="GH16_fungal_CRH1_transglycosylase"/>
    <property type="match status" value="1"/>
</dbReference>
<evidence type="ECO:0000256" key="4">
    <source>
        <dbReference type="ARBA" id="ARBA00022622"/>
    </source>
</evidence>
<evidence type="ECO:0000256" key="14">
    <source>
        <dbReference type="ARBA" id="ARBA00038074"/>
    </source>
</evidence>
<evidence type="ECO:0000256" key="1">
    <source>
        <dbReference type="ARBA" id="ARBA00000822"/>
    </source>
</evidence>
<dbReference type="GeneID" id="25980349"/>
<keyword evidence="11" id="KW-0449">Lipoprotein</keyword>
<keyword evidence="8" id="KW-0378">Hydrolase</keyword>
<dbReference type="HOGENOM" id="CLU_027506_3_0_1"/>
<keyword evidence="21" id="KW-1185">Reference proteome</keyword>
<name>F0X7P2_GROCL</name>
<evidence type="ECO:0000256" key="8">
    <source>
        <dbReference type="ARBA" id="ARBA00022801"/>
    </source>
</evidence>
<evidence type="ECO:0000256" key="2">
    <source>
        <dbReference type="ARBA" id="ARBA00004589"/>
    </source>
</evidence>
<dbReference type="AlphaFoldDB" id="F0X7P2"/>
<dbReference type="PROSITE" id="PS51762">
    <property type="entry name" value="GH16_2"/>
    <property type="match status" value="1"/>
</dbReference>
<sequence length="331" mass="35089">MNGWGRGTSGLLGVVTSTDCSPLNTTCDPDPALYTSTYTVDFTKGADDDAWAKVAGTVNYTSAGAEFTVNKQGDSPTIQTSWYFFFGRVEVHMQAAPGQGIVSSAVLESDDLDEVDWEWLGGIDNQVQTDYFGKGNTTSYDRGGTTNLTDVQSITHNYTIDWSSERIIWYIDGSAIRTLNYADALDGANYPQTPMRVKLGIWAGGDPDNSKGTIEWAGGETDYTAGPYTMTVHNLTVYNANPGGSYIYGDKTGSYSSIEISKDNVTSTTSSATASSTSKSNKSTKSSSSTSSTSSSTSSSSGVTTSAGNSVLSQLTLLPGMLVALVAFYIL</sequence>
<evidence type="ECO:0000256" key="17">
    <source>
        <dbReference type="PIRSR" id="PIRSR037299-2"/>
    </source>
</evidence>
<keyword evidence="12" id="KW-0326">Glycosidase</keyword>
<dbReference type="PANTHER" id="PTHR10963:SF27">
    <property type="entry name" value="GLYCOSIDASE-RELATED"/>
    <property type="match status" value="1"/>
</dbReference>